<evidence type="ECO:0000256" key="6">
    <source>
        <dbReference type="ARBA" id="ARBA00014931"/>
    </source>
</evidence>
<evidence type="ECO:0000256" key="8">
    <source>
        <dbReference type="ARBA" id="ARBA00022723"/>
    </source>
</evidence>
<feature type="domain" description="Rieske" evidence="13">
    <location>
        <begin position="150"/>
        <end position="258"/>
    </location>
</feature>
<evidence type="ECO:0000313" key="15">
    <source>
        <dbReference type="Proteomes" id="UP001189429"/>
    </source>
</evidence>
<protein>
    <recommendedName>
        <fullName evidence="6">Choline monooxygenase, chloroplastic</fullName>
        <ecNumber evidence="5">1.14.15.7</ecNumber>
    </recommendedName>
</protein>
<comment type="pathway">
    <text evidence="3">Amine and polyamine biosynthesis; betaine biosynthesis via choline pathway; betaine aldehyde from choline (monooxygenase route): step 1/1.</text>
</comment>
<dbReference type="InterPro" id="IPR001663">
    <property type="entry name" value="Rng_hydr_dOase-A"/>
</dbReference>
<evidence type="ECO:0000256" key="10">
    <source>
        <dbReference type="ARBA" id="ARBA00023004"/>
    </source>
</evidence>
<comment type="cofactor">
    <cofactor evidence="1">
        <name>Fe cation</name>
        <dbReference type="ChEBI" id="CHEBI:24875"/>
    </cofactor>
</comment>
<dbReference type="Proteomes" id="UP001189429">
    <property type="component" value="Unassembled WGS sequence"/>
</dbReference>
<dbReference type="Pfam" id="PF00355">
    <property type="entry name" value="Rieske"/>
    <property type="match status" value="1"/>
</dbReference>
<dbReference type="EMBL" id="CAUYUJ010020015">
    <property type="protein sequence ID" value="CAK0895275.1"/>
    <property type="molecule type" value="Genomic_DNA"/>
</dbReference>
<evidence type="ECO:0000256" key="7">
    <source>
        <dbReference type="ARBA" id="ARBA00022714"/>
    </source>
</evidence>
<dbReference type="InterPro" id="IPR036922">
    <property type="entry name" value="Rieske_2Fe-2S_sf"/>
</dbReference>
<keyword evidence="11" id="KW-0411">Iron-sulfur</keyword>
<comment type="function">
    <text evidence="2">Catalyzes the first step of the osmoprotectant glycine betaine synthesis.</text>
</comment>
<evidence type="ECO:0000256" key="1">
    <source>
        <dbReference type="ARBA" id="ARBA00001962"/>
    </source>
</evidence>
<comment type="similarity">
    <text evidence="4">Belongs to the choline monooxygenase family.</text>
</comment>
<accession>A0ABN9X7J7</accession>
<dbReference type="InterPro" id="IPR015879">
    <property type="entry name" value="Ring_hydroxy_dOase_asu_C_dom"/>
</dbReference>
<proteinExistence type="inferred from homology"/>
<dbReference type="Gene3D" id="3.90.380.10">
    <property type="entry name" value="Naphthalene 1,2-dioxygenase Alpha Subunit, Chain A, domain 1"/>
    <property type="match status" value="2"/>
</dbReference>
<keyword evidence="8" id="KW-0479">Metal-binding</keyword>
<evidence type="ECO:0000256" key="4">
    <source>
        <dbReference type="ARBA" id="ARBA00010848"/>
    </source>
</evidence>
<evidence type="ECO:0000256" key="11">
    <source>
        <dbReference type="ARBA" id="ARBA00023014"/>
    </source>
</evidence>
<dbReference type="PROSITE" id="PS51296">
    <property type="entry name" value="RIESKE"/>
    <property type="match status" value="1"/>
</dbReference>
<dbReference type="PANTHER" id="PTHR43756">
    <property type="entry name" value="CHOLINE MONOOXYGENASE, CHLOROPLASTIC"/>
    <property type="match status" value="1"/>
</dbReference>
<keyword evidence="10" id="KW-0408">Iron</keyword>
<keyword evidence="15" id="KW-1185">Reference proteome</keyword>
<dbReference type="SUPFAM" id="SSF55961">
    <property type="entry name" value="Bet v1-like"/>
    <property type="match status" value="1"/>
</dbReference>
<evidence type="ECO:0000256" key="3">
    <source>
        <dbReference type="ARBA" id="ARBA00004866"/>
    </source>
</evidence>
<evidence type="ECO:0000256" key="5">
    <source>
        <dbReference type="ARBA" id="ARBA00012763"/>
    </source>
</evidence>
<evidence type="ECO:0000256" key="9">
    <source>
        <dbReference type="ARBA" id="ARBA00023002"/>
    </source>
</evidence>
<feature type="non-terminal residue" evidence="14">
    <location>
        <position position="1"/>
    </location>
</feature>
<dbReference type="PANTHER" id="PTHR43756:SF5">
    <property type="entry name" value="CHOLINE MONOOXYGENASE, CHLOROPLASTIC"/>
    <property type="match status" value="1"/>
</dbReference>
<reference evidence="14" key="1">
    <citation type="submission" date="2023-10" db="EMBL/GenBank/DDBJ databases">
        <authorList>
            <person name="Chen Y."/>
            <person name="Shah S."/>
            <person name="Dougan E. K."/>
            <person name="Thang M."/>
            <person name="Chan C."/>
        </authorList>
    </citation>
    <scope>NUCLEOTIDE SEQUENCE [LARGE SCALE GENOMIC DNA]</scope>
</reference>
<comment type="catalytic activity">
    <reaction evidence="12">
        <text>choline + 2 reduced [2Fe-2S]-[ferredoxin] + O2 + 2 H(+) = betaine aldehyde hydrate + 2 oxidized [2Fe-2S]-[ferredoxin] + H2O</text>
        <dbReference type="Rhea" id="RHEA:17769"/>
        <dbReference type="Rhea" id="RHEA-COMP:10000"/>
        <dbReference type="Rhea" id="RHEA-COMP:10001"/>
        <dbReference type="ChEBI" id="CHEBI:15354"/>
        <dbReference type="ChEBI" id="CHEBI:15377"/>
        <dbReference type="ChEBI" id="CHEBI:15378"/>
        <dbReference type="ChEBI" id="CHEBI:15379"/>
        <dbReference type="ChEBI" id="CHEBI:15870"/>
        <dbReference type="ChEBI" id="CHEBI:33737"/>
        <dbReference type="ChEBI" id="CHEBI:33738"/>
        <dbReference type="EC" id="1.14.15.7"/>
    </reaction>
</comment>
<dbReference type="CDD" id="cd03469">
    <property type="entry name" value="Rieske_RO_Alpha_N"/>
    <property type="match status" value="1"/>
</dbReference>
<comment type="caution">
    <text evidence="14">The sequence shown here is derived from an EMBL/GenBank/DDBJ whole genome shotgun (WGS) entry which is preliminary data.</text>
</comment>
<sequence length="512" mass="56224">SLFGPSRPGTSTRGRVARARSRFATARQASAAAELRGALAGGGSMLSGQGQLAARRLRAVLLGASRRNASVLAAPAPPGAASPACGSRGISASLLAGSGRRELPEVPQAIEALGWHTANRIEEAKCLHPAFYTDEAYAVAERERIFGTQWFAAAHVQELSSPGDVKLVEFGDTSIVLTCDKKNHIHAFYNTCRHRGARVCTSSQKKCKQLVCPYHWWAYRLDGTLKATPPAHTPKERKESLGLLPVPGVGVFAGVVFLNQMPNPPPLLDMLGDLPDKLSNYDLGDMDIHRAIDYDIKGNWKLIAENFVDFYHIDAVHPALAKFSKVEDHMSYQGKGQYVGFCTAPLTDCGGPGDSHVFNHFPRLRKTESAAGLFFQVFPNVSLTIYPHSVFSLICLPGSTVGETKEQLSLLMAPNAKKEEDTPDQYTQKCDDLWHFVRRVNEEDIEAIENLQRGLVQARQTAVPGEFLPKYDWPVHRFQNMVLSGLHGDQLNERNMPEYSSTFARQMQSSAA</sequence>
<organism evidence="14 15">
    <name type="scientific">Prorocentrum cordatum</name>
    <dbReference type="NCBI Taxonomy" id="2364126"/>
    <lineage>
        <taxon>Eukaryota</taxon>
        <taxon>Sar</taxon>
        <taxon>Alveolata</taxon>
        <taxon>Dinophyceae</taxon>
        <taxon>Prorocentrales</taxon>
        <taxon>Prorocentraceae</taxon>
        <taxon>Prorocentrum</taxon>
    </lineage>
</organism>
<name>A0ABN9X7J7_9DINO</name>
<dbReference type="CDD" id="cd00680">
    <property type="entry name" value="RHO_alpha_C"/>
    <property type="match status" value="1"/>
</dbReference>
<keyword evidence="9" id="KW-0560">Oxidoreductase</keyword>
<evidence type="ECO:0000313" key="14">
    <source>
        <dbReference type="EMBL" id="CAK0895275.1"/>
    </source>
</evidence>
<evidence type="ECO:0000256" key="12">
    <source>
        <dbReference type="ARBA" id="ARBA00049097"/>
    </source>
</evidence>
<evidence type="ECO:0000256" key="2">
    <source>
        <dbReference type="ARBA" id="ARBA00002149"/>
    </source>
</evidence>
<dbReference type="PRINTS" id="PR00090">
    <property type="entry name" value="RNGDIOXGNASE"/>
</dbReference>
<dbReference type="InterPro" id="IPR017941">
    <property type="entry name" value="Rieske_2Fe-2S"/>
</dbReference>
<evidence type="ECO:0000259" key="13">
    <source>
        <dbReference type="PROSITE" id="PS51296"/>
    </source>
</evidence>
<dbReference type="Pfam" id="PF00848">
    <property type="entry name" value="Ring_hydroxyl_A"/>
    <property type="match status" value="1"/>
</dbReference>
<keyword evidence="7" id="KW-0001">2Fe-2S</keyword>
<dbReference type="SUPFAM" id="SSF50022">
    <property type="entry name" value="ISP domain"/>
    <property type="match status" value="1"/>
</dbReference>
<dbReference type="EC" id="1.14.15.7" evidence="5"/>
<dbReference type="Gene3D" id="2.102.10.10">
    <property type="entry name" value="Rieske [2Fe-2S] iron-sulphur domain"/>
    <property type="match status" value="1"/>
</dbReference>
<gene>
    <name evidence="14" type="ORF">PCOR1329_LOCUS74062</name>
</gene>